<dbReference type="RefSeq" id="WP_249706634.1">
    <property type="nucleotide sequence ID" value="NZ_JAMFMB010000002.1"/>
</dbReference>
<dbReference type="Proteomes" id="UP001203880">
    <property type="component" value="Unassembled WGS sequence"/>
</dbReference>
<keyword evidence="2" id="KW-1185">Reference proteome</keyword>
<accession>A0ABT0PXW5</accession>
<evidence type="ECO:0000313" key="2">
    <source>
        <dbReference type="Proteomes" id="UP001203880"/>
    </source>
</evidence>
<gene>
    <name evidence="1" type="ORF">M3P21_02865</name>
</gene>
<dbReference type="Pfam" id="PF20099">
    <property type="entry name" value="DUF6489"/>
    <property type="match status" value="1"/>
</dbReference>
<reference evidence="1" key="1">
    <citation type="submission" date="2022-05" db="EMBL/GenBank/DDBJ databases">
        <authorList>
            <person name="Park J.-S."/>
        </authorList>
    </citation>
    <scope>NUCLEOTIDE SEQUENCE</scope>
    <source>
        <strain evidence="1">2012CJ41-6</strain>
    </source>
</reference>
<organism evidence="1 2">
    <name type="scientific">Ruegeria spongiae</name>
    <dbReference type="NCBI Taxonomy" id="2942209"/>
    <lineage>
        <taxon>Bacteria</taxon>
        <taxon>Pseudomonadati</taxon>
        <taxon>Pseudomonadota</taxon>
        <taxon>Alphaproteobacteria</taxon>
        <taxon>Rhodobacterales</taxon>
        <taxon>Roseobacteraceae</taxon>
        <taxon>Ruegeria</taxon>
    </lineage>
</organism>
<comment type="caution">
    <text evidence="1">The sequence shown here is derived from an EMBL/GenBank/DDBJ whole genome shotgun (WGS) entry which is preliminary data.</text>
</comment>
<evidence type="ECO:0000313" key="1">
    <source>
        <dbReference type="EMBL" id="MCL6282460.1"/>
    </source>
</evidence>
<proteinExistence type="predicted"/>
<name>A0ABT0PXW5_9RHOB</name>
<protein>
    <submittedName>
        <fullName evidence="1">DUF6489 family protein</fullName>
    </submittedName>
</protein>
<dbReference type="InterPro" id="IPR045502">
    <property type="entry name" value="DUF6489"/>
</dbReference>
<sequence length="78" mass="8426">MQVNITVDLTPAEARELLGLPNIQKIQEEWLKKVEARILGDAENFSPENILNSWVAGASGNADLLRGLMSAFTGGSKS</sequence>
<dbReference type="EMBL" id="JAMFMB010000002">
    <property type="protein sequence ID" value="MCL6282460.1"/>
    <property type="molecule type" value="Genomic_DNA"/>
</dbReference>